<sequence length="34" mass="3769">MGFEIPLTWLSPMQDVTLFGQGAAVNHLLLWGLI</sequence>
<protein>
    <submittedName>
        <fullName evidence="1">Uncharacterized protein</fullName>
    </submittedName>
</protein>
<keyword evidence="2" id="KW-1185">Reference proteome</keyword>
<dbReference type="KEGG" id="sdyn:Mal52_32530"/>
<gene>
    <name evidence="1" type="ORF">Mal52_32530</name>
</gene>
<evidence type="ECO:0000313" key="1">
    <source>
        <dbReference type="EMBL" id="QDU44767.1"/>
    </source>
</evidence>
<dbReference type="EMBL" id="CP036276">
    <property type="protein sequence ID" value="QDU44767.1"/>
    <property type="molecule type" value="Genomic_DNA"/>
</dbReference>
<accession>A0A517ZQM7</accession>
<dbReference type="Proteomes" id="UP000319383">
    <property type="component" value="Chromosome"/>
</dbReference>
<evidence type="ECO:0000313" key="2">
    <source>
        <dbReference type="Proteomes" id="UP000319383"/>
    </source>
</evidence>
<dbReference type="AlphaFoldDB" id="A0A517ZQM7"/>
<organism evidence="1 2">
    <name type="scientific">Symmachiella dynata</name>
    <dbReference type="NCBI Taxonomy" id="2527995"/>
    <lineage>
        <taxon>Bacteria</taxon>
        <taxon>Pseudomonadati</taxon>
        <taxon>Planctomycetota</taxon>
        <taxon>Planctomycetia</taxon>
        <taxon>Planctomycetales</taxon>
        <taxon>Planctomycetaceae</taxon>
        <taxon>Symmachiella</taxon>
    </lineage>
</organism>
<proteinExistence type="predicted"/>
<reference evidence="1 2" key="1">
    <citation type="submission" date="2019-02" db="EMBL/GenBank/DDBJ databases">
        <title>Deep-cultivation of Planctomycetes and their phenomic and genomic characterization uncovers novel biology.</title>
        <authorList>
            <person name="Wiegand S."/>
            <person name="Jogler M."/>
            <person name="Boedeker C."/>
            <person name="Pinto D."/>
            <person name="Vollmers J."/>
            <person name="Rivas-Marin E."/>
            <person name="Kohn T."/>
            <person name="Peeters S.H."/>
            <person name="Heuer A."/>
            <person name="Rast P."/>
            <person name="Oberbeckmann S."/>
            <person name="Bunk B."/>
            <person name="Jeske O."/>
            <person name="Meyerdierks A."/>
            <person name="Storesund J.E."/>
            <person name="Kallscheuer N."/>
            <person name="Luecker S."/>
            <person name="Lage O.M."/>
            <person name="Pohl T."/>
            <person name="Merkel B.J."/>
            <person name="Hornburger P."/>
            <person name="Mueller R.-W."/>
            <person name="Bruemmer F."/>
            <person name="Labrenz M."/>
            <person name="Spormann A.M."/>
            <person name="Op den Camp H."/>
            <person name="Overmann J."/>
            <person name="Amann R."/>
            <person name="Jetten M.S.M."/>
            <person name="Mascher T."/>
            <person name="Medema M.H."/>
            <person name="Devos D.P."/>
            <person name="Kaster A.-K."/>
            <person name="Ovreas L."/>
            <person name="Rohde M."/>
            <person name="Galperin M.Y."/>
            <person name="Jogler C."/>
        </authorList>
    </citation>
    <scope>NUCLEOTIDE SEQUENCE [LARGE SCALE GENOMIC DNA]</scope>
    <source>
        <strain evidence="1 2">Mal52</strain>
    </source>
</reference>
<name>A0A517ZQM7_9PLAN</name>